<organism evidence="2">
    <name type="scientific">Leptosphaeria maculans (strain JN3 / isolate v23.1.3 / race Av1-4-5-6-7-8)</name>
    <name type="common">Blackleg fungus</name>
    <name type="synonym">Phoma lingam</name>
    <dbReference type="NCBI Taxonomy" id="985895"/>
    <lineage>
        <taxon>Eukaryota</taxon>
        <taxon>Fungi</taxon>
        <taxon>Dikarya</taxon>
        <taxon>Ascomycota</taxon>
        <taxon>Pezizomycotina</taxon>
        <taxon>Dothideomycetes</taxon>
        <taxon>Pleosporomycetidae</taxon>
        <taxon>Pleosporales</taxon>
        <taxon>Pleosporineae</taxon>
        <taxon>Leptosphaeriaceae</taxon>
        <taxon>Plenodomus</taxon>
        <taxon>Plenodomus lingam/Leptosphaeria maculans species complex</taxon>
    </lineage>
</organism>
<dbReference type="InParanoid" id="E4ZWN4"/>
<evidence type="ECO:0000313" key="1">
    <source>
        <dbReference type="EMBL" id="CBX96010.1"/>
    </source>
</evidence>
<dbReference type="EMBL" id="FP929127">
    <property type="protein sequence ID" value="CBX96010.1"/>
    <property type="molecule type" value="Genomic_DNA"/>
</dbReference>
<dbReference type="VEuPathDB" id="FungiDB:LEMA_P031620.1"/>
<evidence type="ECO:0000313" key="2">
    <source>
        <dbReference type="Proteomes" id="UP000002668"/>
    </source>
</evidence>
<dbReference type="HOGENOM" id="CLU_1768432_0_0_1"/>
<dbReference type="Proteomes" id="UP000002668">
    <property type="component" value="Genome"/>
</dbReference>
<proteinExistence type="predicted"/>
<dbReference type="OrthoDB" id="310217at2759"/>
<dbReference type="STRING" id="985895.E4ZWN4"/>
<dbReference type="AlphaFoldDB" id="E4ZWN4"/>
<protein>
    <submittedName>
        <fullName evidence="1">Predicted protein</fullName>
    </submittedName>
</protein>
<accession>E4ZWN4</accession>
<reference evidence="2" key="1">
    <citation type="journal article" date="2011" name="Nat. Commun.">
        <title>Effector diversification within compartments of the Leptosphaeria maculans genome affected by Repeat-Induced Point mutations.</title>
        <authorList>
            <person name="Rouxel T."/>
            <person name="Grandaubert J."/>
            <person name="Hane J.K."/>
            <person name="Hoede C."/>
            <person name="van de Wouw A.P."/>
            <person name="Couloux A."/>
            <person name="Dominguez V."/>
            <person name="Anthouard V."/>
            <person name="Bally P."/>
            <person name="Bourras S."/>
            <person name="Cozijnsen A.J."/>
            <person name="Ciuffetti L.M."/>
            <person name="Degrave A."/>
            <person name="Dilmaghani A."/>
            <person name="Duret L."/>
            <person name="Fudal I."/>
            <person name="Goodwin S.B."/>
            <person name="Gout L."/>
            <person name="Glaser N."/>
            <person name="Linglin J."/>
            <person name="Kema G.H.J."/>
            <person name="Lapalu N."/>
            <person name="Lawrence C.B."/>
            <person name="May K."/>
            <person name="Meyer M."/>
            <person name="Ollivier B."/>
            <person name="Poulain J."/>
            <person name="Schoch C.L."/>
            <person name="Simon A."/>
            <person name="Spatafora J.W."/>
            <person name="Stachowiak A."/>
            <person name="Turgeon B.G."/>
            <person name="Tyler B.M."/>
            <person name="Vincent D."/>
            <person name="Weissenbach J."/>
            <person name="Amselem J."/>
            <person name="Quesneville H."/>
            <person name="Oliver R.P."/>
            <person name="Wincker P."/>
            <person name="Balesdent M.-H."/>
            <person name="Howlett B.J."/>
        </authorList>
    </citation>
    <scope>NUCLEOTIDE SEQUENCE [LARGE SCALE GENOMIC DNA]</scope>
    <source>
        <strain evidence="2">JN3 / isolate v23.1.3 / race Av1-4-5-6-7-8</strain>
    </source>
</reference>
<keyword evidence="2" id="KW-1185">Reference proteome</keyword>
<gene>
    <name evidence="1" type="ORF">LEMA_P031620.1</name>
</gene>
<sequence length="147" mass="17212">MHNLAHTFHPIVTPYHLRDVWTSQGNVPPYPSNWPESRTWNYWAARVPRRVVPINLPTDTVPELMGFVKRSPTDLIDVEALFSRDRRPSPKYSDQLNHCLMLALNMDPLQRVRAGELFIVILEKHTNLLIETRPPQYTEHLRDLVAR</sequence>
<name>E4ZWN4_LEPMJ</name>